<protein>
    <recommendedName>
        <fullName evidence="3">Type IV secretion system protein virB5</fullName>
    </recommendedName>
</protein>
<dbReference type="EMBL" id="CADIKM010000004">
    <property type="protein sequence ID" value="CAB3782222.1"/>
    <property type="molecule type" value="Genomic_DNA"/>
</dbReference>
<accession>A0A6S7AZ51</accession>
<organism evidence="1 2">
    <name type="scientific">Pararobbsia alpina</name>
    <dbReference type="NCBI Taxonomy" id="621374"/>
    <lineage>
        <taxon>Bacteria</taxon>
        <taxon>Pseudomonadati</taxon>
        <taxon>Pseudomonadota</taxon>
        <taxon>Betaproteobacteria</taxon>
        <taxon>Burkholderiales</taxon>
        <taxon>Burkholderiaceae</taxon>
        <taxon>Pararobbsia</taxon>
    </lineage>
</organism>
<keyword evidence="2" id="KW-1185">Reference proteome</keyword>
<evidence type="ECO:0000313" key="2">
    <source>
        <dbReference type="Proteomes" id="UP000494115"/>
    </source>
</evidence>
<dbReference type="Gene3D" id="1.20.58.430">
    <property type="entry name" value="Type IV secretion system, VirB5-domain"/>
    <property type="match status" value="1"/>
</dbReference>
<dbReference type="SUPFAM" id="SSF101082">
    <property type="entry name" value="Typo IV secretion system protein TraC"/>
    <property type="match status" value="1"/>
</dbReference>
<dbReference type="AlphaFoldDB" id="A0A6S7AZ51"/>
<evidence type="ECO:0008006" key="3">
    <source>
        <dbReference type="Google" id="ProtNLM"/>
    </source>
</evidence>
<evidence type="ECO:0000313" key="1">
    <source>
        <dbReference type="EMBL" id="CAB3782222.1"/>
    </source>
</evidence>
<sequence>MTKLDRLGGNVTLLVALLTQMSTLVVPTARAQGIPVFDAQNVVQAIAMVTQLEQEVQQEIQLYQSMNGTRGFGQLLGNPVLANSLPLNWMGVYTSVQGGGYAGLTGNAQALRSASELYNCQDQGGVDQQVCQRALNKPFQDKAFAMQAYQSELQELNQIQSLMQQIDVTQDPKGVAELQARIQSESTVVGNEMTKLQLFRMLADTEDKLIAEQQSELVLSRAANTTRLQDQMTPVMFGDPGEQP</sequence>
<reference evidence="1 2" key="1">
    <citation type="submission" date="2020-04" db="EMBL/GenBank/DDBJ databases">
        <authorList>
            <person name="De Canck E."/>
        </authorList>
    </citation>
    <scope>NUCLEOTIDE SEQUENCE [LARGE SCALE GENOMIC DNA]</scope>
    <source>
        <strain evidence="1 2">LMG 28138</strain>
    </source>
</reference>
<gene>
    <name evidence="1" type="ORF">LMG28138_01466</name>
</gene>
<dbReference type="Proteomes" id="UP000494115">
    <property type="component" value="Unassembled WGS sequence"/>
</dbReference>
<dbReference type="InterPro" id="IPR023220">
    <property type="entry name" value="T4SS_VirB5-domain"/>
</dbReference>
<proteinExistence type="predicted"/>
<dbReference type="NCBIfam" id="TIGR02791">
    <property type="entry name" value="VirB5"/>
    <property type="match status" value="1"/>
</dbReference>
<dbReference type="CDD" id="cd14262">
    <property type="entry name" value="VirB5_like"/>
    <property type="match status" value="1"/>
</dbReference>
<name>A0A6S7AZ51_9BURK</name>
<dbReference type="InterPro" id="IPR014158">
    <property type="entry name" value="T4SS_VirB5"/>
</dbReference>
<dbReference type="Pfam" id="PF07996">
    <property type="entry name" value="T4SS"/>
    <property type="match status" value="1"/>
</dbReference>